<reference evidence="4" key="1">
    <citation type="submission" date="2007-07" db="EMBL/GenBank/DDBJ databases">
        <title>PCAP assembly of the Caenorhabditis remanei genome.</title>
        <authorList>
            <consortium name="The Caenorhabditis remanei Sequencing Consortium"/>
            <person name="Wilson R.K."/>
        </authorList>
    </citation>
    <scope>NUCLEOTIDE SEQUENCE [LARGE SCALE GENOMIC DNA]</scope>
    <source>
        <strain evidence="4">PB4641</strain>
    </source>
</reference>
<protein>
    <submittedName>
        <fullName evidence="4">Uncharacterized protein</fullName>
    </submittedName>
</protein>
<keyword evidence="3" id="KW-0653">Protein transport</keyword>
<sequence>MAMLFGFGQSADIQIRLSNEDTRKVIKSRGDDGNMHDNFLYYDGESVTGTVQVNLKKANHKFEHQGIRIEFIGQIEVYYDRGNQQDFISLTRELARPGDLTQNAQFPFEFNNVEKPFETYMGTNVKLRLEFKELNRKCSKFIISRYFLRVTVIRRLTDLTKEIDLVVHALSSYPDNDKSIKMEVGIEDCLHIEFEYNKNKYHLQDVIVGKIYFLLVRINIKYMEIAILKTEIVGSGPNTFKESETVAKFEIMDGAPVRGESIPNSIVLWLDMIWR</sequence>
<dbReference type="PANTHER" id="PTHR12233">
    <property type="entry name" value="VACUOLAR PROTEIN SORTING 26 RELATED"/>
    <property type="match status" value="1"/>
</dbReference>
<keyword evidence="2" id="KW-0813">Transport</keyword>
<gene>
    <name evidence="4" type="ORF">CRE_31629</name>
</gene>
<dbReference type="InParanoid" id="E3NTD4"/>
<dbReference type="EMBL" id="DS270165">
    <property type="protein sequence ID" value="EFO91880.1"/>
    <property type="molecule type" value="Genomic_DNA"/>
</dbReference>
<dbReference type="AlphaFoldDB" id="E3NTD4"/>
<accession>E3NTD4</accession>
<dbReference type="HOGENOM" id="CLU_031077_0_2_1"/>
<dbReference type="Pfam" id="PF03643">
    <property type="entry name" value="Vps26"/>
    <property type="match status" value="1"/>
</dbReference>
<dbReference type="eggNOG" id="KOG3063">
    <property type="taxonomic scope" value="Eukaryota"/>
</dbReference>
<comment type="similarity">
    <text evidence="1">Belongs to the VPS26 family.</text>
</comment>
<dbReference type="InterPro" id="IPR028934">
    <property type="entry name" value="Vps26-related"/>
</dbReference>
<name>E3NTD4_CAERE</name>
<evidence type="ECO:0000256" key="1">
    <source>
        <dbReference type="ARBA" id="ARBA00009100"/>
    </source>
</evidence>
<dbReference type="FunFam" id="2.60.40.640:FF:000001">
    <property type="entry name" value="Vacuolar protein sorting-associated protein 26A"/>
    <property type="match status" value="1"/>
</dbReference>
<dbReference type="Gene3D" id="2.60.40.640">
    <property type="match status" value="2"/>
</dbReference>
<dbReference type="Proteomes" id="UP000008281">
    <property type="component" value="Unassembled WGS sequence"/>
</dbReference>
<feature type="non-terminal residue" evidence="4">
    <location>
        <position position="275"/>
    </location>
</feature>
<organism evidence="5">
    <name type="scientific">Caenorhabditis remanei</name>
    <name type="common">Caenorhabditis vulgaris</name>
    <dbReference type="NCBI Taxonomy" id="31234"/>
    <lineage>
        <taxon>Eukaryota</taxon>
        <taxon>Metazoa</taxon>
        <taxon>Ecdysozoa</taxon>
        <taxon>Nematoda</taxon>
        <taxon>Chromadorea</taxon>
        <taxon>Rhabditida</taxon>
        <taxon>Rhabditina</taxon>
        <taxon>Rhabditomorpha</taxon>
        <taxon>Rhabditoidea</taxon>
        <taxon>Rhabditidae</taxon>
        <taxon>Peloderinae</taxon>
        <taxon>Caenorhabditis</taxon>
    </lineage>
</organism>
<dbReference type="OrthoDB" id="3821113at2759"/>
<dbReference type="InterPro" id="IPR014752">
    <property type="entry name" value="Arrestin-like_C"/>
</dbReference>
<dbReference type="GO" id="GO:0006886">
    <property type="term" value="P:intracellular protein transport"/>
    <property type="evidence" value="ECO:0007669"/>
    <property type="project" value="InterPro"/>
</dbReference>
<evidence type="ECO:0000313" key="4">
    <source>
        <dbReference type="EMBL" id="EFO91880.1"/>
    </source>
</evidence>
<keyword evidence="5" id="KW-1185">Reference proteome</keyword>
<dbReference type="STRING" id="31234.E3NTD4"/>
<evidence type="ECO:0000313" key="5">
    <source>
        <dbReference type="Proteomes" id="UP000008281"/>
    </source>
</evidence>
<proteinExistence type="inferred from homology"/>
<dbReference type="OMA" id="LVRINIK"/>
<evidence type="ECO:0000256" key="2">
    <source>
        <dbReference type="ARBA" id="ARBA00022448"/>
    </source>
</evidence>
<evidence type="ECO:0000256" key="3">
    <source>
        <dbReference type="ARBA" id="ARBA00022927"/>
    </source>
</evidence>